<keyword evidence="8" id="KW-1185">Reference proteome</keyword>
<dbReference type="InterPro" id="IPR044152">
    <property type="entry name" value="YqjM-like"/>
</dbReference>
<dbReference type="CDD" id="cd02932">
    <property type="entry name" value="OYE_YqiM_FMN"/>
    <property type="match status" value="1"/>
</dbReference>
<evidence type="ECO:0000313" key="7">
    <source>
        <dbReference type="EMBL" id="ORZ19941.1"/>
    </source>
</evidence>
<dbReference type="GO" id="GO:0050661">
    <property type="term" value="F:NADP binding"/>
    <property type="evidence" value="ECO:0007669"/>
    <property type="project" value="InterPro"/>
</dbReference>
<dbReference type="InterPro" id="IPR001155">
    <property type="entry name" value="OxRdtase_FMN_N"/>
</dbReference>
<keyword evidence="5" id="KW-0560">Oxidoreductase</keyword>
<dbReference type="Gene3D" id="3.20.20.70">
    <property type="entry name" value="Aldolase class I"/>
    <property type="match status" value="1"/>
</dbReference>
<dbReference type="AlphaFoldDB" id="A0A1Y2GS59"/>
<evidence type="ECO:0000256" key="4">
    <source>
        <dbReference type="ARBA" id="ARBA00022857"/>
    </source>
</evidence>
<dbReference type="GeneID" id="33562571"/>
<accession>A0A1Y2GS59</accession>
<dbReference type="PANTHER" id="PTHR43303:SF4">
    <property type="entry name" value="NADPH DEHYDROGENASE C23G7.10C-RELATED"/>
    <property type="match status" value="1"/>
</dbReference>
<evidence type="ECO:0000259" key="6">
    <source>
        <dbReference type="Pfam" id="PF00724"/>
    </source>
</evidence>
<comment type="cofactor">
    <cofactor evidence="1">
        <name>FMN</name>
        <dbReference type="ChEBI" id="CHEBI:58210"/>
    </cofactor>
</comment>
<organism evidence="7 8">
    <name type="scientific">Lobosporangium transversale</name>
    <dbReference type="NCBI Taxonomy" id="64571"/>
    <lineage>
        <taxon>Eukaryota</taxon>
        <taxon>Fungi</taxon>
        <taxon>Fungi incertae sedis</taxon>
        <taxon>Mucoromycota</taxon>
        <taxon>Mortierellomycotina</taxon>
        <taxon>Mortierellomycetes</taxon>
        <taxon>Mortierellales</taxon>
        <taxon>Mortierellaceae</taxon>
        <taxon>Lobosporangium</taxon>
    </lineage>
</organism>
<dbReference type="FunCoup" id="A0A1Y2GS59">
    <property type="interactions" value="1"/>
</dbReference>
<dbReference type="EMBL" id="MCFF01000013">
    <property type="protein sequence ID" value="ORZ19941.1"/>
    <property type="molecule type" value="Genomic_DNA"/>
</dbReference>
<evidence type="ECO:0000256" key="2">
    <source>
        <dbReference type="ARBA" id="ARBA00022630"/>
    </source>
</evidence>
<dbReference type="GO" id="GO:0003959">
    <property type="term" value="F:NADPH dehydrogenase activity"/>
    <property type="evidence" value="ECO:0007669"/>
    <property type="project" value="InterPro"/>
</dbReference>
<keyword evidence="4" id="KW-0521">NADP</keyword>
<comment type="caution">
    <text evidence="7">The sequence shown here is derived from an EMBL/GenBank/DDBJ whole genome shotgun (WGS) entry which is preliminary data.</text>
</comment>
<keyword evidence="3" id="KW-0288">FMN</keyword>
<dbReference type="Proteomes" id="UP000193648">
    <property type="component" value="Unassembled WGS sequence"/>
</dbReference>
<dbReference type="PANTHER" id="PTHR43303">
    <property type="entry name" value="NADPH DEHYDROGENASE C23G7.10C-RELATED"/>
    <property type="match status" value="1"/>
</dbReference>
<sequence length="416" mass="46075">MINDDSNAKIEPKHYVESEVRPYTQEEQFFVDQPVIPGSYVGPVDETLPGADKAPLLFQPLTIKNLTIQNRIVVAPMCQYSSKDGIMGDYHLVHLGQFALNGAGLVLAEATAVEARGRISPHDTGIWSDAHIPGLKRVVNFVHAQGSKIGIQLGHAGRKSSVPGYYAKLEDSDYWLDEVIAPTGGIAYDHHHRVPRELHIDEIPEVIKAFGQAARRANEAGMDTVEIHAAHGYLIHQFLSPFTNKRTDKYGGSLENRARLLLEVIEVVRANFPAEKPIFVRISASDNVEHLKDEPSWDIEQTVQVAKWIHDAGVDVLHVSSAGNVAQQQIKYAPSYQVPYAERVKKAVPGLFVIAVGVITSGTQAEQILEEGKADLVALARGFLRYPNFVYNAAKELNVRPRYTAQYNMFLSKSTL</sequence>
<dbReference type="SUPFAM" id="SSF51395">
    <property type="entry name" value="FMN-linked oxidoreductases"/>
    <property type="match status" value="1"/>
</dbReference>
<name>A0A1Y2GS59_9FUNG</name>
<evidence type="ECO:0000313" key="8">
    <source>
        <dbReference type="Proteomes" id="UP000193648"/>
    </source>
</evidence>
<dbReference type="Pfam" id="PF00724">
    <property type="entry name" value="Oxidored_FMN"/>
    <property type="match status" value="1"/>
</dbReference>
<dbReference type="InParanoid" id="A0A1Y2GS59"/>
<protein>
    <recommendedName>
        <fullName evidence="6">NADH:flavin oxidoreductase/NADH oxidase N-terminal domain-containing protein</fullName>
    </recommendedName>
</protein>
<feature type="domain" description="NADH:flavin oxidoreductase/NADH oxidase N-terminal" evidence="6">
    <location>
        <begin position="57"/>
        <end position="398"/>
    </location>
</feature>
<dbReference type="STRING" id="64571.A0A1Y2GS59"/>
<evidence type="ECO:0000256" key="5">
    <source>
        <dbReference type="ARBA" id="ARBA00023002"/>
    </source>
</evidence>
<evidence type="ECO:0000256" key="3">
    <source>
        <dbReference type="ARBA" id="ARBA00022643"/>
    </source>
</evidence>
<dbReference type="OrthoDB" id="72788at2759"/>
<dbReference type="GO" id="GO:0010181">
    <property type="term" value="F:FMN binding"/>
    <property type="evidence" value="ECO:0007669"/>
    <property type="project" value="InterPro"/>
</dbReference>
<dbReference type="RefSeq" id="XP_021882481.1">
    <property type="nucleotide sequence ID" value="XM_022020727.1"/>
</dbReference>
<dbReference type="InterPro" id="IPR013785">
    <property type="entry name" value="Aldolase_TIM"/>
</dbReference>
<gene>
    <name evidence="7" type="ORF">BCR41DRAFT_303704</name>
</gene>
<keyword evidence="2" id="KW-0285">Flavoprotein</keyword>
<evidence type="ECO:0000256" key="1">
    <source>
        <dbReference type="ARBA" id="ARBA00001917"/>
    </source>
</evidence>
<reference evidence="7 8" key="1">
    <citation type="submission" date="2016-07" db="EMBL/GenBank/DDBJ databases">
        <title>Pervasive Adenine N6-methylation of Active Genes in Fungi.</title>
        <authorList>
            <consortium name="DOE Joint Genome Institute"/>
            <person name="Mondo S.J."/>
            <person name="Dannebaum R.O."/>
            <person name="Kuo R.C."/>
            <person name="Labutti K."/>
            <person name="Haridas S."/>
            <person name="Kuo A."/>
            <person name="Salamov A."/>
            <person name="Ahrendt S.R."/>
            <person name="Lipzen A."/>
            <person name="Sullivan W."/>
            <person name="Andreopoulos W.B."/>
            <person name="Clum A."/>
            <person name="Lindquist E."/>
            <person name="Daum C."/>
            <person name="Ramamoorthy G.K."/>
            <person name="Gryganskyi A."/>
            <person name="Culley D."/>
            <person name="Magnuson J.K."/>
            <person name="James T.Y."/>
            <person name="O'Malley M.A."/>
            <person name="Stajich J.E."/>
            <person name="Spatafora J.W."/>
            <person name="Visel A."/>
            <person name="Grigoriev I.V."/>
        </authorList>
    </citation>
    <scope>NUCLEOTIDE SEQUENCE [LARGE SCALE GENOMIC DNA]</scope>
    <source>
        <strain evidence="7 8">NRRL 3116</strain>
    </source>
</reference>
<proteinExistence type="predicted"/>